<dbReference type="AlphaFoldDB" id="A0A9N9WR54"/>
<accession>A0A9N9WR54</accession>
<dbReference type="OrthoDB" id="7798745at2759"/>
<reference evidence="2" key="1">
    <citation type="submission" date="2022-01" db="EMBL/GenBank/DDBJ databases">
        <authorList>
            <person name="King R."/>
        </authorList>
    </citation>
    <scope>NUCLEOTIDE SEQUENCE</scope>
</reference>
<sequence length="242" mass="27583">MKLGFGILCLIAAALAQDIIITNPSELFSSAQKYQNYTNVMQSEIFELITELRLSLSATMKKTATSTLSDIETDITTVFDIVNPLRTLIFITNSYNSYCLVMMRNHLLGFMDFSGFRSGICLYPYDRAVNKLLNETLNQLVIYDEEISAFELSVIEAFAGKNVWIQFEAIENKFLDSFNKFKDMYYDLKNKIADFSSDLEEKITELSDVLNACYKESHDNLNGLLLAIDADVQLCIAHENWD</sequence>
<proteinExistence type="predicted"/>
<feature type="chain" id="PRO_5040254678" evidence="1">
    <location>
        <begin position="17"/>
        <end position="242"/>
    </location>
</feature>
<gene>
    <name evidence="2" type="ORF">CHIRRI_LOCUS4846</name>
</gene>
<reference evidence="2" key="2">
    <citation type="submission" date="2022-10" db="EMBL/GenBank/DDBJ databases">
        <authorList>
            <consortium name="ENA_rothamsted_submissions"/>
            <consortium name="culmorum"/>
            <person name="King R."/>
        </authorList>
    </citation>
    <scope>NUCLEOTIDE SEQUENCE</scope>
</reference>
<protein>
    <submittedName>
        <fullName evidence="2">Uncharacterized protein</fullName>
    </submittedName>
</protein>
<evidence type="ECO:0000313" key="2">
    <source>
        <dbReference type="EMBL" id="CAG9801926.1"/>
    </source>
</evidence>
<keyword evidence="1" id="KW-0732">Signal</keyword>
<feature type="signal peptide" evidence="1">
    <location>
        <begin position="1"/>
        <end position="16"/>
    </location>
</feature>
<dbReference type="Proteomes" id="UP001153620">
    <property type="component" value="Chromosome 2"/>
</dbReference>
<evidence type="ECO:0000313" key="3">
    <source>
        <dbReference type="Proteomes" id="UP001153620"/>
    </source>
</evidence>
<organism evidence="2 3">
    <name type="scientific">Chironomus riparius</name>
    <dbReference type="NCBI Taxonomy" id="315576"/>
    <lineage>
        <taxon>Eukaryota</taxon>
        <taxon>Metazoa</taxon>
        <taxon>Ecdysozoa</taxon>
        <taxon>Arthropoda</taxon>
        <taxon>Hexapoda</taxon>
        <taxon>Insecta</taxon>
        <taxon>Pterygota</taxon>
        <taxon>Neoptera</taxon>
        <taxon>Endopterygota</taxon>
        <taxon>Diptera</taxon>
        <taxon>Nematocera</taxon>
        <taxon>Chironomoidea</taxon>
        <taxon>Chironomidae</taxon>
        <taxon>Chironominae</taxon>
        <taxon>Chironomus</taxon>
    </lineage>
</organism>
<evidence type="ECO:0000256" key="1">
    <source>
        <dbReference type="SAM" id="SignalP"/>
    </source>
</evidence>
<name>A0A9N9WR54_9DIPT</name>
<keyword evidence="3" id="KW-1185">Reference proteome</keyword>
<dbReference type="EMBL" id="OU895878">
    <property type="protein sequence ID" value="CAG9801926.1"/>
    <property type="molecule type" value="Genomic_DNA"/>
</dbReference>